<dbReference type="PROSITE" id="PS51257">
    <property type="entry name" value="PROKAR_LIPOPROTEIN"/>
    <property type="match status" value="1"/>
</dbReference>
<feature type="chain" id="PRO_5017828204" evidence="2">
    <location>
        <begin position="23"/>
        <end position="52"/>
    </location>
</feature>
<feature type="compositionally biased region" description="Acidic residues" evidence="1">
    <location>
        <begin position="43"/>
        <end position="52"/>
    </location>
</feature>
<dbReference type="AlphaFoldDB" id="A0A3D9L5V6"/>
<accession>A0A3D9L5V6</accession>
<gene>
    <name evidence="3" type="ORF">C7460_10633</name>
</gene>
<evidence type="ECO:0000256" key="1">
    <source>
        <dbReference type="SAM" id="MobiDB-lite"/>
    </source>
</evidence>
<name>A0A3D9L5V6_MARFU</name>
<comment type="caution">
    <text evidence="3">The sequence shown here is derived from an EMBL/GenBank/DDBJ whole genome shotgun (WGS) entry which is preliminary data.</text>
</comment>
<reference evidence="3 4" key="1">
    <citation type="submission" date="2018-07" db="EMBL/GenBank/DDBJ databases">
        <title>Genomic Encyclopedia of Type Strains, Phase IV (KMG-IV): sequencing the most valuable type-strain genomes for metagenomic binning, comparative biology and taxonomic classification.</title>
        <authorList>
            <person name="Goeker M."/>
        </authorList>
    </citation>
    <scope>NUCLEOTIDE SEQUENCE [LARGE SCALE GENOMIC DNA]</scope>
    <source>
        <strain evidence="3 4">DSM 4134</strain>
    </source>
</reference>
<sequence>MKTLSPLAVVLLLILSGCTDQSEDIQPVKSETTGAYNSGYADGDADGYNDGY</sequence>
<organism evidence="3 4">
    <name type="scientific">Marinoscillum furvescens DSM 4134</name>
    <dbReference type="NCBI Taxonomy" id="1122208"/>
    <lineage>
        <taxon>Bacteria</taxon>
        <taxon>Pseudomonadati</taxon>
        <taxon>Bacteroidota</taxon>
        <taxon>Cytophagia</taxon>
        <taxon>Cytophagales</taxon>
        <taxon>Reichenbachiellaceae</taxon>
        <taxon>Marinoscillum</taxon>
    </lineage>
</organism>
<evidence type="ECO:0000313" key="4">
    <source>
        <dbReference type="Proteomes" id="UP000256779"/>
    </source>
</evidence>
<dbReference type="EMBL" id="QREG01000006">
    <property type="protein sequence ID" value="REE00096.1"/>
    <property type="molecule type" value="Genomic_DNA"/>
</dbReference>
<dbReference type="Proteomes" id="UP000256779">
    <property type="component" value="Unassembled WGS sequence"/>
</dbReference>
<keyword evidence="4" id="KW-1185">Reference proteome</keyword>
<evidence type="ECO:0000256" key="2">
    <source>
        <dbReference type="SAM" id="SignalP"/>
    </source>
</evidence>
<keyword evidence="2" id="KW-0732">Signal</keyword>
<feature type="region of interest" description="Disordered" evidence="1">
    <location>
        <begin position="25"/>
        <end position="52"/>
    </location>
</feature>
<proteinExistence type="predicted"/>
<feature type="signal peptide" evidence="2">
    <location>
        <begin position="1"/>
        <end position="22"/>
    </location>
</feature>
<dbReference type="RefSeq" id="WP_170147937.1">
    <property type="nucleotide sequence ID" value="NZ_QREG01000006.1"/>
</dbReference>
<protein>
    <submittedName>
        <fullName evidence="3">Uncharacterized protein</fullName>
    </submittedName>
</protein>
<evidence type="ECO:0000313" key="3">
    <source>
        <dbReference type="EMBL" id="REE00096.1"/>
    </source>
</evidence>